<reference evidence="1 2" key="1">
    <citation type="submission" date="2019-03" db="EMBL/GenBank/DDBJ databases">
        <title>Freshwater and sediment microbial communities from various areas in North America, analyzing microbe dynamics in response to fracking.</title>
        <authorList>
            <person name="Lamendella R."/>
        </authorList>
    </citation>
    <scope>NUCLEOTIDE SEQUENCE [LARGE SCALE GENOMIC DNA]</scope>
    <source>
        <strain evidence="1 2">175.2</strain>
    </source>
</reference>
<comment type="caution">
    <text evidence="1">The sequence shown here is derived from an EMBL/GenBank/DDBJ whole genome shotgun (WGS) entry which is preliminary data.</text>
</comment>
<proteinExistence type="predicted"/>
<evidence type="ECO:0000313" key="1">
    <source>
        <dbReference type="EMBL" id="TCT36073.1"/>
    </source>
</evidence>
<evidence type="ECO:0000313" key="2">
    <source>
        <dbReference type="Proteomes" id="UP000295097"/>
    </source>
</evidence>
<organism evidence="1 2">
    <name type="scientific">Martelella mediterranea</name>
    <dbReference type="NCBI Taxonomy" id="293089"/>
    <lineage>
        <taxon>Bacteria</taxon>
        <taxon>Pseudomonadati</taxon>
        <taxon>Pseudomonadota</taxon>
        <taxon>Alphaproteobacteria</taxon>
        <taxon>Hyphomicrobiales</taxon>
        <taxon>Aurantimonadaceae</taxon>
        <taxon>Martelella</taxon>
    </lineage>
</organism>
<sequence>MRISEFLAREGEFEISPEDAQELNRNLSDLSASDIPLEKVDQVLDYLILSLNMDSVDTTIRARIDKLTTDLQEIRSQC</sequence>
<dbReference type="Proteomes" id="UP000295097">
    <property type="component" value="Unassembled WGS sequence"/>
</dbReference>
<name>A0A4R3NNT4_9HYPH</name>
<dbReference type="EMBL" id="SMAR01000024">
    <property type="protein sequence ID" value="TCT36073.1"/>
    <property type="molecule type" value="Genomic_DNA"/>
</dbReference>
<accession>A0A4R3NNT4</accession>
<protein>
    <submittedName>
        <fullName evidence="1">Uncharacterized protein</fullName>
    </submittedName>
</protein>
<gene>
    <name evidence="1" type="ORF">EDC90_102457</name>
</gene>
<dbReference type="AlphaFoldDB" id="A0A4R3NNT4"/>
<keyword evidence="2" id="KW-1185">Reference proteome</keyword>